<dbReference type="AlphaFoldDB" id="A0A0E1WW87"/>
<feature type="signal peptide" evidence="5">
    <location>
        <begin position="1"/>
        <end position="36"/>
    </location>
</feature>
<evidence type="ECO:0000313" key="7">
    <source>
        <dbReference type="EMBL" id="EEZ29080.1"/>
    </source>
</evidence>
<comment type="similarity">
    <text evidence="1 4">Belongs to the glycosyl hydrolase 26 family.</text>
</comment>
<name>A0A0E1WW87_9HYPH</name>
<dbReference type="PROSITE" id="PS51764">
    <property type="entry name" value="GH26"/>
    <property type="match status" value="1"/>
</dbReference>
<reference evidence="7" key="1">
    <citation type="submission" date="2009-01" db="EMBL/GenBank/DDBJ databases">
        <title>The Genome Sequence of Brucella pinnipedialis M292/94/1.</title>
        <authorList>
            <consortium name="The Broad Institute Genome Sequencing Platform"/>
            <person name="Ward D."/>
            <person name="Young S.K."/>
            <person name="Kodira C.D."/>
            <person name="Zeng Q."/>
            <person name="Koehrsen M."/>
            <person name="Alvarado L."/>
            <person name="Berlin A."/>
            <person name="Borenstein D."/>
            <person name="Chen Z."/>
            <person name="Engels R."/>
            <person name="Freedman E."/>
            <person name="Gellesch M."/>
            <person name="Goldberg J."/>
            <person name="Griggs A."/>
            <person name="Gujja S."/>
            <person name="Heiman D."/>
            <person name="Hepburn T."/>
            <person name="Howarth C."/>
            <person name="Jen D."/>
            <person name="Larson L."/>
            <person name="Lewis B."/>
            <person name="Mehta T."/>
            <person name="Park D."/>
            <person name="Pearson M."/>
            <person name="Roberts A."/>
            <person name="Saif S."/>
            <person name="Shea T."/>
            <person name="Shenoy N."/>
            <person name="Sisk P."/>
            <person name="Stolte C."/>
            <person name="Sykes S."/>
            <person name="Walk T."/>
            <person name="White J."/>
            <person name="Yandava C."/>
            <person name="Whatmore A.M."/>
            <person name="Perrett L.L."/>
            <person name="O'Callaghan D."/>
            <person name="Nusbaum C."/>
            <person name="Galagan J."/>
            <person name="Birren B."/>
        </authorList>
    </citation>
    <scope>NUCLEOTIDE SEQUENCE [LARGE SCALE GENOMIC DNA]</scope>
    <source>
        <strain evidence="7">M292/94/1</strain>
    </source>
</reference>
<evidence type="ECO:0000256" key="4">
    <source>
        <dbReference type="PROSITE-ProRule" id="PRU01100"/>
    </source>
</evidence>
<dbReference type="HOGENOM" id="CLU_064938_0_0_5"/>
<organism evidence="7">
    <name type="scientific">Brucella pinnipedialis M292/94/1</name>
    <dbReference type="NCBI Taxonomy" id="520462"/>
    <lineage>
        <taxon>Bacteria</taxon>
        <taxon>Pseudomonadati</taxon>
        <taxon>Pseudomonadota</taxon>
        <taxon>Alphaproteobacteria</taxon>
        <taxon>Hyphomicrobiales</taxon>
        <taxon>Brucellaceae</taxon>
        <taxon>Brucella/Ochrobactrum group</taxon>
        <taxon>Brucella</taxon>
    </lineage>
</organism>
<dbReference type="PANTHER" id="PTHR40079">
    <property type="entry name" value="MANNAN ENDO-1,4-BETA-MANNOSIDASE E-RELATED"/>
    <property type="match status" value="1"/>
</dbReference>
<dbReference type="SUPFAM" id="SSF51445">
    <property type="entry name" value="(Trans)glycosidases"/>
    <property type="match status" value="1"/>
</dbReference>
<protein>
    <submittedName>
        <fullName evidence="7">Endoglucanase</fullName>
    </submittedName>
</protein>
<dbReference type="Gene3D" id="3.20.20.80">
    <property type="entry name" value="Glycosidases"/>
    <property type="match status" value="1"/>
</dbReference>
<feature type="active site" description="Proton donor" evidence="4">
    <location>
        <position position="165"/>
    </location>
</feature>
<dbReference type="InterPro" id="IPR000805">
    <property type="entry name" value="Glyco_hydro_26"/>
</dbReference>
<feature type="active site" description="Nucleophile" evidence="4">
    <location>
        <position position="269"/>
    </location>
</feature>
<evidence type="ECO:0000256" key="5">
    <source>
        <dbReference type="SAM" id="SignalP"/>
    </source>
</evidence>
<proteinExistence type="inferred from homology"/>
<sequence length="327" mass="36869">MNPTTENEKGREAMKRLLKVSAALLCGTMVCGAVYAASGVSGANVDTRNIFQDKRPVITANSVTPGAYDPHGDYTNDPNSKIEHLFLPWEDVDLTSLHAADAYARERGRSLLITIEPWSWARDWRVGPEDLLSGILNGRYDSNMAAVCSEAAKLKSPVTIRWAQEMEDDAGQFTWAFWKPEGYVKAYRHVIDVCRKSLPSARYMWSPKGEEGLEAYYPGDNYVDIIGLSVFGYQPFDQLEVGRDTTFVERTKPGYDRVARFNKPIAIAELGYEGDDDYVRAWAAEANKPHAEFPAMTAVVYFNDREVYPWPRDVGRPDWRVANHPLD</sequence>
<dbReference type="InterPro" id="IPR017853">
    <property type="entry name" value="GH"/>
</dbReference>
<gene>
    <name evidence="7" type="ORF">BALG_02433</name>
</gene>
<evidence type="ECO:0000259" key="6">
    <source>
        <dbReference type="PROSITE" id="PS51764"/>
    </source>
</evidence>
<evidence type="ECO:0000256" key="1">
    <source>
        <dbReference type="ARBA" id="ARBA00007754"/>
    </source>
</evidence>
<keyword evidence="5" id="KW-0732">Signal</keyword>
<keyword evidence="2 4" id="KW-0378">Hydrolase</keyword>
<dbReference type="GO" id="GO:0006080">
    <property type="term" value="P:substituted mannan metabolic process"/>
    <property type="evidence" value="ECO:0007669"/>
    <property type="project" value="InterPro"/>
</dbReference>
<dbReference type="Pfam" id="PF02156">
    <property type="entry name" value="Glyco_hydro_26"/>
    <property type="match status" value="1"/>
</dbReference>
<dbReference type="Proteomes" id="UP000004659">
    <property type="component" value="Unassembled WGS sequence"/>
</dbReference>
<keyword evidence="3 4" id="KW-0326">Glycosidase</keyword>
<feature type="domain" description="GH26" evidence="6">
    <location>
        <begin position="20"/>
        <end position="327"/>
    </location>
</feature>
<evidence type="ECO:0000256" key="3">
    <source>
        <dbReference type="ARBA" id="ARBA00023295"/>
    </source>
</evidence>
<dbReference type="InterPro" id="IPR022790">
    <property type="entry name" value="GH26_dom"/>
</dbReference>
<accession>A0A0E1WW87</accession>
<dbReference type="GO" id="GO:0016985">
    <property type="term" value="F:mannan endo-1,4-beta-mannosidase activity"/>
    <property type="evidence" value="ECO:0007669"/>
    <property type="project" value="InterPro"/>
</dbReference>
<dbReference type="EMBL" id="EQ999534">
    <property type="protein sequence ID" value="EEZ29080.1"/>
    <property type="molecule type" value="Genomic_DNA"/>
</dbReference>
<evidence type="ECO:0000256" key="2">
    <source>
        <dbReference type="ARBA" id="ARBA00022801"/>
    </source>
</evidence>
<dbReference type="PANTHER" id="PTHR40079:SF4">
    <property type="entry name" value="GH26 DOMAIN-CONTAINING PROTEIN-RELATED"/>
    <property type="match status" value="1"/>
</dbReference>
<feature type="chain" id="PRO_5002389002" evidence="5">
    <location>
        <begin position="37"/>
        <end position="327"/>
    </location>
</feature>